<geneLocation type="plasmid" evidence="9">
    <name>Tros</name>
</geneLocation>
<feature type="transmembrane region" description="Helical" evidence="6">
    <location>
        <begin position="336"/>
        <end position="367"/>
    </location>
</feature>
<dbReference type="EMBL" id="CP001276">
    <property type="protein sequence ID" value="ACM06700.1"/>
    <property type="molecule type" value="Genomic_DNA"/>
</dbReference>
<dbReference type="eggNOG" id="COG2807">
    <property type="taxonomic scope" value="Bacteria"/>
</dbReference>
<gene>
    <name evidence="8" type="ordered locus">trd_A0092</name>
</gene>
<evidence type="ECO:0000256" key="3">
    <source>
        <dbReference type="ARBA" id="ARBA00022692"/>
    </source>
</evidence>
<keyword evidence="2" id="KW-0813">Transport</keyword>
<accession>B9L5G5</accession>
<organism evidence="8 9">
    <name type="scientific">Thermomicrobium roseum (strain ATCC 27502 / DSM 5159 / P-2)</name>
    <dbReference type="NCBI Taxonomy" id="309801"/>
    <lineage>
        <taxon>Bacteria</taxon>
        <taxon>Pseudomonadati</taxon>
        <taxon>Thermomicrobiota</taxon>
        <taxon>Thermomicrobia</taxon>
        <taxon>Thermomicrobiales</taxon>
        <taxon>Thermomicrobiaceae</taxon>
        <taxon>Thermomicrobium</taxon>
    </lineage>
</organism>
<dbReference type="HOGENOM" id="CLU_001265_59_0_0"/>
<dbReference type="InterPro" id="IPR052983">
    <property type="entry name" value="MFS_Riboflavin_Transporter"/>
</dbReference>
<feature type="domain" description="Major facilitator superfamily (MFS) profile" evidence="7">
    <location>
        <begin position="11"/>
        <end position="399"/>
    </location>
</feature>
<evidence type="ECO:0000313" key="9">
    <source>
        <dbReference type="Proteomes" id="UP000000447"/>
    </source>
</evidence>
<evidence type="ECO:0000256" key="6">
    <source>
        <dbReference type="SAM" id="Phobius"/>
    </source>
</evidence>
<name>B9L5G5_THERP</name>
<dbReference type="KEGG" id="tro:trd_A0092"/>
<dbReference type="Pfam" id="PF07690">
    <property type="entry name" value="MFS_1"/>
    <property type="match status" value="1"/>
</dbReference>
<feature type="transmembrane region" description="Helical" evidence="6">
    <location>
        <begin position="211"/>
        <end position="238"/>
    </location>
</feature>
<dbReference type="InterPro" id="IPR011701">
    <property type="entry name" value="MFS"/>
</dbReference>
<evidence type="ECO:0000256" key="2">
    <source>
        <dbReference type="ARBA" id="ARBA00022448"/>
    </source>
</evidence>
<keyword evidence="8" id="KW-0614">Plasmid</keyword>
<dbReference type="PANTHER" id="PTHR43385:SF1">
    <property type="entry name" value="RIBOFLAVIN TRANSPORTER RIBJ"/>
    <property type="match status" value="1"/>
</dbReference>
<dbReference type="OrthoDB" id="182417at2"/>
<keyword evidence="4 6" id="KW-1133">Transmembrane helix</keyword>
<reference evidence="8 9" key="1">
    <citation type="journal article" date="2009" name="PLoS ONE">
        <title>Complete genome sequence of the aerobic CO-oxidizing thermophile Thermomicrobium roseum.</title>
        <authorList>
            <person name="Wu D."/>
            <person name="Raymond J."/>
            <person name="Wu M."/>
            <person name="Chatterji S."/>
            <person name="Ren Q."/>
            <person name="Graham J.E."/>
            <person name="Bryant D.A."/>
            <person name="Robb F."/>
            <person name="Colman A."/>
            <person name="Tallon L.J."/>
            <person name="Badger J.H."/>
            <person name="Madupu R."/>
            <person name="Ward N.L."/>
            <person name="Eisen J.A."/>
        </authorList>
    </citation>
    <scope>NUCLEOTIDE SEQUENCE [LARGE SCALE GENOMIC DNA]</scope>
    <source>
        <strain evidence="9">ATCC 27502 / DSM 5159 / P-2</strain>
        <plasmid evidence="8">unnamed</plasmid>
    </source>
</reference>
<comment type="subcellular location">
    <subcellularLocation>
        <location evidence="1">Membrane</location>
        <topology evidence="1">Multi-pass membrane protein</topology>
    </subcellularLocation>
</comment>
<dbReference type="PROSITE" id="PS50850">
    <property type="entry name" value="MFS"/>
    <property type="match status" value="1"/>
</dbReference>
<evidence type="ECO:0000256" key="1">
    <source>
        <dbReference type="ARBA" id="ARBA00004141"/>
    </source>
</evidence>
<evidence type="ECO:0000256" key="5">
    <source>
        <dbReference type="ARBA" id="ARBA00023136"/>
    </source>
</evidence>
<evidence type="ECO:0000259" key="7">
    <source>
        <dbReference type="PROSITE" id="PS50850"/>
    </source>
</evidence>
<dbReference type="AlphaFoldDB" id="B9L5G5"/>
<feature type="transmembrane region" description="Helical" evidence="6">
    <location>
        <begin position="306"/>
        <end position="324"/>
    </location>
</feature>
<proteinExistence type="predicted"/>
<feature type="transmembrane region" description="Helical" evidence="6">
    <location>
        <begin position="373"/>
        <end position="395"/>
    </location>
</feature>
<sequence>MHRHQRDKGYAWVIVATLALTETVSWGVLYYGFAVFLVPMEQAFGWSRAQLTGAFSLALLLSGFVAPLVGRWLDQRGPRLPMTFGSLAATLLLLAWSRITQLAAFYAVWAGLGLVMALVLYEPAFATIAKWFERRRRQALTVLTLVGALASVIFTPFITWLIALLGWRTALLVLAGLLALTTVLPHALLLRAPPREPISPRPRAATNARAALRTLPFWALTAALTLAAFVTVTVTVHLLPSLLDRGYTPAFAASATGLVGLMQIPGRLLIAPLGRWLSDRVLTTLVFLVQGGALLLLLVAGHRAAGVLAFVVLFGMANGMITIVRAARPAELFGSAAYGAIAGAMTLPVTLARAAAPFGAGLLYTALGRYQPIWLALVVVGALSAGAACLAETAACRSLLGSARSPQTEERLPLERASTDAQE</sequence>
<feature type="transmembrane region" description="Helical" evidence="6">
    <location>
        <begin position="250"/>
        <end position="270"/>
    </location>
</feature>
<dbReference type="Gene3D" id="1.20.1250.20">
    <property type="entry name" value="MFS general substrate transporter like domains"/>
    <property type="match status" value="1"/>
</dbReference>
<dbReference type="RefSeq" id="WP_012642687.1">
    <property type="nucleotide sequence ID" value="NC_011961.1"/>
</dbReference>
<keyword evidence="9" id="KW-1185">Reference proteome</keyword>
<dbReference type="InterPro" id="IPR020846">
    <property type="entry name" value="MFS_dom"/>
</dbReference>
<dbReference type="GO" id="GO:0022857">
    <property type="term" value="F:transmembrane transporter activity"/>
    <property type="evidence" value="ECO:0007669"/>
    <property type="project" value="InterPro"/>
</dbReference>
<dbReference type="GO" id="GO:0016020">
    <property type="term" value="C:membrane"/>
    <property type="evidence" value="ECO:0007669"/>
    <property type="project" value="UniProtKB-SubCell"/>
</dbReference>
<protein>
    <submittedName>
        <fullName evidence="8">Major facilitator superfamily MFS_1</fullName>
    </submittedName>
</protein>
<dbReference type="Proteomes" id="UP000000447">
    <property type="component" value="Plasmid unnamed"/>
</dbReference>
<keyword evidence="3 6" id="KW-0812">Transmembrane</keyword>
<evidence type="ECO:0000313" key="8">
    <source>
        <dbReference type="EMBL" id="ACM06700.1"/>
    </source>
</evidence>
<feature type="transmembrane region" description="Helical" evidence="6">
    <location>
        <begin position="80"/>
        <end position="97"/>
    </location>
</feature>
<dbReference type="InterPro" id="IPR036259">
    <property type="entry name" value="MFS_trans_sf"/>
</dbReference>
<feature type="transmembrane region" description="Helical" evidence="6">
    <location>
        <begin position="169"/>
        <end position="190"/>
    </location>
</feature>
<dbReference type="CDD" id="cd17355">
    <property type="entry name" value="MFS_YcxA_like"/>
    <property type="match status" value="1"/>
</dbReference>
<feature type="transmembrane region" description="Helical" evidence="6">
    <location>
        <begin position="53"/>
        <end position="73"/>
    </location>
</feature>
<feature type="transmembrane region" description="Helical" evidence="6">
    <location>
        <begin position="103"/>
        <end position="121"/>
    </location>
</feature>
<dbReference type="SUPFAM" id="SSF103473">
    <property type="entry name" value="MFS general substrate transporter"/>
    <property type="match status" value="1"/>
</dbReference>
<keyword evidence="5 6" id="KW-0472">Membrane</keyword>
<feature type="transmembrane region" description="Helical" evidence="6">
    <location>
        <begin position="282"/>
        <end position="300"/>
    </location>
</feature>
<feature type="transmembrane region" description="Helical" evidence="6">
    <location>
        <begin position="142"/>
        <end position="163"/>
    </location>
</feature>
<feature type="transmembrane region" description="Helical" evidence="6">
    <location>
        <begin position="12"/>
        <end position="33"/>
    </location>
</feature>
<evidence type="ECO:0000256" key="4">
    <source>
        <dbReference type="ARBA" id="ARBA00022989"/>
    </source>
</evidence>
<dbReference type="PANTHER" id="PTHR43385">
    <property type="entry name" value="RIBOFLAVIN TRANSPORTER RIBJ"/>
    <property type="match status" value="1"/>
</dbReference>